<dbReference type="Proteomes" id="UP000078541">
    <property type="component" value="Unassembled WGS sequence"/>
</dbReference>
<feature type="region of interest" description="Disordered" evidence="1">
    <location>
        <begin position="1"/>
        <end position="26"/>
    </location>
</feature>
<dbReference type="EMBL" id="KQ981855">
    <property type="protein sequence ID" value="KYN34930.1"/>
    <property type="molecule type" value="Genomic_DNA"/>
</dbReference>
<reference evidence="2 3" key="1">
    <citation type="submission" date="2016-03" db="EMBL/GenBank/DDBJ databases">
        <title>Trachymyrmex septentrionalis WGS genome.</title>
        <authorList>
            <person name="Nygaard S."/>
            <person name="Hu H."/>
            <person name="Boomsma J."/>
            <person name="Zhang G."/>
        </authorList>
    </citation>
    <scope>NUCLEOTIDE SEQUENCE [LARGE SCALE GENOMIC DNA]</scope>
    <source>
        <strain evidence="2">Tsep2-gDNA-1</strain>
        <tissue evidence="2">Whole body</tissue>
    </source>
</reference>
<evidence type="ECO:0000313" key="3">
    <source>
        <dbReference type="Proteomes" id="UP000078541"/>
    </source>
</evidence>
<evidence type="ECO:0000256" key="1">
    <source>
        <dbReference type="SAM" id="MobiDB-lite"/>
    </source>
</evidence>
<protein>
    <submittedName>
        <fullName evidence="2">Uncharacterized protein</fullName>
    </submittedName>
</protein>
<name>A0A195F2X8_9HYME</name>
<accession>A0A195F2X8</accession>
<proteinExistence type="predicted"/>
<evidence type="ECO:0000313" key="2">
    <source>
        <dbReference type="EMBL" id="KYN34930.1"/>
    </source>
</evidence>
<gene>
    <name evidence="2" type="ORF">ALC56_10898</name>
</gene>
<organism evidence="2 3">
    <name type="scientific">Trachymyrmex septentrionalis</name>
    <dbReference type="NCBI Taxonomy" id="34720"/>
    <lineage>
        <taxon>Eukaryota</taxon>
        <taxon>Metazoa</taxon>
        <taxon>Ecdysozoa</taxon>
        <taxon>Arthropoda</taxon>
        <taxon>Hexapoda</taxon>
        <taxon>Insecta</taxon>
        <taxon>Pterygota</taxon>
        <taxon>Neoptera</taxon>
        <taxon>Endopterygota</taxon>
        <taxon>Hymenoptera</taxon>
        <taxon>Apocrita</taxon>
        <taxon>Aculeata</taxon>
        <taxon>Formicoidea</taxon>
        <taxon>Formicidae</taxon>
        <taxon>Myrmicinae</taxon>
        <taxon>Trachymyrmex</taxon>
    </lineage>
</organism>
<keyword evidence="3" id="KW-1185">Reference proteome</keyword>
<sequence>MNAGRSRLWDEGGGGNGGGRRGRNQTSQPIVSITVFHRNRKYLCEMLLNVRRPIEFTKWWFKVDFFSPALLYRRCQRSDEVAASPNIAKLLRET</sequence>
<dbReference type="AlphaFoldDB" id="A0A195F2X8"/>